<dbReference type="InterPro" id="IPR029063">
    <property type="entry name" value="SAM-dependent_MTases_sf"/>
</dbReference>
<evidence type="ECO:0000313" key="9">
    <source>
        <dbReference type="Proteomes" id="UP000075526"/>
    </source>
</evidence>
<dbReference type="Pfam" id="PF01555">
    <property type="entry name" value="N6_N4_Mtase"/>
    <property type="match status" value="1"/>
</dbReference>
<evidence type="ECO:0000256" key="6">
    <source>
        <dbReference type="ARBA" id="ARBA00047942"/>
    </source>
</evidence>
<reference evidence="8 9" key="1">
    <citation type="submission" date="2015-06" db="EMBL/GenBank/DDBJ databases">
        <title>Improved classification and identification of acetic acid bacteria using matrix-assisted laser desorption/ionization time-of-flight mass spectrometry; Gluconobacter nephelii and Gluconobacter uchimurae are later heterotypic synonyms of Gluconobacter japonicus and Gluconobacter oxydans, respectively.</title>
        <authorList>
            <person name="Li L."/>
            <person name="Cleenwerck I."/>
            <person name="De Vuyst L."/>
            <person name="Vandamme P."/>
        </authorList>
    </citation>
    <scope>NUCLEOTIDE SEQUENCE [LARGE SCALE GENOMIC DNA]</scope>
    <source>
        <strain evidence="8 9">LMG 1552</strain>
    </source>
</reference>
<accession>A0A149RL38</accession>
<name>A0A149RL38_9PROT</name>
<dbReference type="Gene3D" id="3.40.50.150">
    <property type="entry name" value="Vaccinia Virus protein VP39"/>
    <property type="match status" value="1"/>
</dbReference>
<comment type="catalytic activity">
    <reaction evidence="6">
        <text>a 2'-deoxyadenosine in DNA + S-adenosyl-L-methionine = an N(6)-methyl-2'-deoxyadenosine in DNA + S-adenosyl-L-homocysteine + H(+)</text>
        <dbReference type="Rhea" id="RHEA:15197"/>
        <dbReference type="Rhea" id="RHEA-COMP:12418"/>
        <dbReference type="Rhea" id="RHEA-COMP:12419"/>
        <dbReference type="ChEBI" id="CHEBI:15378"/>
        <dbReference type="ChEBI" id="CHEBI:57856"/>
        <dbReference type="ChEBI" id="CHEBI:59789"/>
        <dbReference type="ChEBI" id="CHEBI:90615"/>
        <dbReference type="ChEBI" id="CHEBI:90616"/>
        <dbReference type="EC" id="2.1.1.72"/>
    </reaction>
</comment>
<dbReference type="AlphaFoldDB" id="A0A149RL38"/>
<proteinExistence type="inferred from homology"/>
<keyword evidence="5" id="KW-0949">S-adenosyl-L-methionine</keyword>
<evidence type="ECO:0000313" key="8">
    <source>
        <dbReference type="EMBL" id="KXV14835.1"/>
    </source>
</evidence>
<dbReference type="GO" id="GO:0003677">
    <property type="term" value="F:DNA binding"/>
    <property type="evidence" value="ECO:0007669"/>
    <property type="project" value="InterPro"/>
</dbReference>
<dbReference type="EC" id="2.1.1.72" evidence="2"/>
<comment type="similarity">
    <text evidence="1">Belongs to the N(4)/N(6)-methyltransferase family.</text>
</comment>
<sequence>MARQEKTAYDLSEAEKRDLMTLIQQGKPLPEKYRFILFEDKNEVELVWNGKTRDVCTTVLPFQTLEHIDEPRTETKIQADLFDSRGRQFRGWTNKLIWGDNKLILSSLKAGALRQQIEEAGGLKLIYIDPPFDVGADFSMDVEIGGETFHKEPNLLEQIAYRDTWGRGADSFIAMIYERLILMRDLLAENGWIYVHCDWRVASFIRSVLDETFGRENYRGEIIWKRDAVGKGAKKTAQHWPKTFDTIVAFARSGAAKFNFVAADLVDKQLKEFRYSDPDGRQFKRTTLGDYSETSIAQMERDGYIYVSSSGKKYKKYYLDEYTIQLDSIWTDIPGFGVASSSQERLQYPTQKPEALLERIIKASSNEGDLLADFFGGSGTTAAVAEKLGRKWIATDLGKFGIHTTRKRLIGVQREKKAAEQNFRAFEVLNLGRYERATYLNVNGRLSAGQKAQVLAQKEREFRDLILRAYKATGFGGAEGTEAQDGFFHGARNGRLVVIGPINLPVGRLFVEEVITECRKRGASRVDVLAFEFEMGLFPAVLEEARSKGIDLVPRYIPAEVFDKRAVDKGQVVFHDISFVEAAPRYDKKNKLAVSIELADFSVYYTQGAAEAAIAAMKEGKSEVVCEQGQLYKIAKAKDGSVTKDRLTKHWTDWVDYWAVDFDYFQRREIIKVPVGTGLGGITTLLGFEPSQDEMALPQFEERWTGGYIFENEWQSFRTRRNRQLELTTAQHSYERAGRYTVAVKVIDIFGNDTMTLVPVNVG</sequence>
<evidence type="ECO:0000256" key="1">
    <source>
        <dbReference type="ARBA" id="ARBA00006594"/>
    </source>
</evidence>
<dbReference type="PRINTS" id="PR00506">
    <property type="entry name" value="D21N6MTFRASE"/>
</dbReference>
<protein>
    <recommendedName>
        <fullName evidence="2">site-specific DNA-methyltransferase (adenine-specific)</fullName>
        <ecNumber evidence="2">2.1.1.72</ecNumber>
    </recommendedName>
</protein>
<evidence type="ECO:0000256" key="5">
    <source>
        <dbReference type="ARBA" id="ARBA00022691"/>
    </source>
</evidence>
<comment type="caution">
    <text evidence="8">The sequence shown here is derived from an EMBL/GenBank/DDBJ whole genome shotgun (WGS) entry which is preliminary data.</text>
</comment>
<dbReference type="RefSeq" id="WP_061508586.1">
    <property type="nucleotide sequence ID" value="NZ_LHZF01000170.1"/>
</dbReference>
<evidence type="ECO:0000256" key="4">
    <source>
        <dbReference type="ARBA" id="ARBA00022679"/>
    </source>
</evidence>
<evidence type="ECO:0000256" key="2">
    <source>
        <dbReference type="ARBA" id="ARBA00011900"/>
    </source>
</evidence>
<dbReference type="Proteomes" id="UP000075526">
    <property type="component" value="Unassembled WGS sequence"/>
</dbReference>
<dbReference type="GO" id="GO:0032259">
    <property type="term" value="P:methylation"/>
    <property type="evidence" value="ECO:0007669"/>
    <property type="project" value="UniProtKB-KW"/>
</dbReference>
<organism evidence="8 9">
    <name type="scientific">Acetobacter malorum</name>
    <dbReference type="NCBI Taxonomy" id="178901"/>
    <lineage>
        <taxon>Bacteria</taxon>
        <taxon>Pseudomonadati</taxon>
        <taxon>Pseudomonadota</taxon>
        <taxon>Alphaproteobacteria</taxon>
        <taxon>Acetobacterales</taxon>
        <taxon>Acetobacteraceae</taxon>
        <taxon>Acetobacter</taxon>
    </lineage>
</organism>
<dbReference type="SUPFAM" id="SSF53335">
    <property type="entry name" value="S-adenosyl-L-methionine-dependent methyltransferases"/>
    <property type="match status" value="1"/>
</dbReference>
<dbReference type="InterPro" id="IPR002941">
    <property type="entry name" value="DNA_methylase_N4/N6"/>
</dbReference>
<keyword evidence="3 8" id="KW-0489">Methyltransferase</keyword>
<dbReference type="CDD" id="cd00146">
    <property type="entry name" value="PKD"/>
    <property type="match status" value="1"/>
</dbReference>
<dbReference type="InterPro" id="IPR002295">
    <property type="entry name" value="N4/N6-MTase_EcoPI_Mod-like"/>
</dbReference>
<evidence type="ECO:0000259" key="7">
    <source>
        <dbReference type="Pfam" id="PF01555"/>
    </source>
</evidence>
<feature type="domain" description="DNA methylase N-4/N-6" evidence="7">
    <location>
        <begin position="124"/>
        <end position="400"/>
    </location>
</feature>
<keyword evidence="4" id="KW-0808">Transferase</keyword>
<dbReference type="PATRIC" id="fig|178901.13.peg.1105"/>
<dbReference type="EMBL" id="LHZF01000170">
    <property type="protein sequence ID" value="KXV14835.1"/>
    <property type="molecule type" value="Genomic_DNA"/>
</dbReference>
<evidence type="ECO:0000256" key="3">
    <source>
        <dbReference type="ARBA" id="ARBA00022603"/>
    </source>
</evidence>
<gene>
    <name evidence="8" type="ORF">AD933_10745</name>
</gene>
<dbReference type="GO" id="GO:0008170">
    <property type="term" value="F:N-methyltransferase activity"/>
    <property type="evidence" value="ECO:0007669"/>
    <property type="project" value="InterPro"/>
</dbReference>
<dbReference type="GO" id="GO:0009007">
    <property type="term" value="F:site-specific DNA-methyltransferase (adenine-specific) activity"/>
    <property type="evidence" value="ECO:0007669"/>
    <property type="project" value="UniProtKB-EC"/>
</dbReference>